<organism evidence="2 3">
    <name type="scientific">Aduncisulcus paluster</name>
    <dbReference type="NCBI Taxonomy" id="2918883"/>
    <lineage>
        <taxon>Eukaryota</taxon>
        <taxon>Metamonada</taxon>
        <taxon>Carpediemonas-like organisms</taxon>
        <taxon>Aduncisulcus</taxon>
    </lineage>
</organism>
<dbReference type="Pfam" id="PF21365">
    <property type="entry name" value="Glyco_hydro_31_3rd"/>
    <property type="match status" value="1"/>
</dbReference>
<keyword evidence="3" id="KW-1185">Reference proteome</keyword>
<dbReference type="InterPro" id="IPR013780">
    <property type="entry name" value="Glyco_hydro_b"/>
</dbReference>
<name>A0ABQ5KU53_9EUKA</name>
<keyword evidence="2" id="KW-0378">Hydrolase</keyword>
<proteinExistence type="predicted"/>
<sequence>GSYYPFTRVHAMKPFDHVCWKEEYGSDACDIQRESALTKYRMIALMYSEMLKAHVQGGSIVRPLQADWPQLTALYDTDQVFSYGGYLIGAPLVHSEMSGTTVITLPYETYSPISTVSRSYEEYYDFITLSNINCSQTSETDVSDGTCSVTVDASYGSMPLFVRAGSIIPTQSPQERAYTTFQESTLNLLSVMTAYGSAKGEMYLDSGKWSNNGLNYANVYVTVSMVTYCDGKGTCTFQIATSDYGSMVPSIEKIPSVGTVTIVGDMLGTVKSVSNLDCSTSTTCSSLIIDNNIEISVDFALNTGDSLEISFNYE</sequence>
<gene>
    <name evidence="2" type="ORF">ADUPG1_008216</name>
</gene>
<protein>
    <submittedName>
        <fullName evidence="2">Glycoside hydrolase family 31 like protein</fullName>
    </submittedName>
</protein>
<evidence type="ECO:0000313" key="2">
    <source>
        <dbReference type="EMBL" id="GKT34959.1"/>
    </source>
</evidence>
<dbReference type="Gene3D" id="3.20.20.80">
    <property type="entry name" value="Glycosidases"/>
    <property type="match status" value="1"/>
</dbReference>
<dbReference type="GO" id="GO:0016787">
    <property type="term" value="F:hydrolase activity"/>
    <property type="evidence" value="ECO:0007669"/>
    <property type="project" value="UniProtKB-KW"/>
</dbReference>
<feature type="domain" description="Glycosyl hydrolase family 31 C-terminal" evidence="1">
    <location>
        <begin position="58"/>
        <end position="168"/>
    </location>
</feature>
<reference evidence="2" key="1">
    <citation type="submission" date="2022-03" db="EMBL/GenBank/DDBJ databases">
        <title>Draft genome sequence of Aduncisulcus paluster, a free-living microaerophilic Fornicata.</title>
        <authorList>
            <person name="Yuyama I."/>
            <person name="Kume K."/>
            <person name="Tamura T."/>
            <person name="Inagaki Y."/>
            <person name="Hashimoto T."/>
        </authorList>
    </citation>
    <scope>NUCLEOTIDE SEQUENCE</scope>
    <source>
        <strain evidence="2">NY0171</strain>
    </source>
</reference>
<accession>A0ABQ5KU53</accession>
<comment type="caution">
    <text evidence="2">The sequence shown here is derived from an EMBL/GenBank/DDBJ whole genome shotgun (WGS) entry which is preliminary data.</text>
</comment>
<dbReference type="Proteomes" id="UP001057375">
    <property type="component" value="Unassembled WGS sequence"/>
</dbReference>
<dbReference type="PANTHER" id="PTHR22762:SF120">
    <property type="entry name" value="HETEROGLYCAN GLUCOSIDASE 1"/>
    <property type="match status" value="1"/>
</dbReference>
<dbReference type="EMBL" id="BQXS01010892">
    <property type="protein sequence ID" value="GKT34959.1"/>
    <property type="molecule type" value="Genomic_DNA"/>
</dbReference>
<dbReference type="Gene3D" id="2.60.40.1180">
    <property type="entry name" value="Golgi alpha-mannosidase II"/>
    <property type="match status" value="2"/>
</dbReference>
<evidence type="ECO:0000313" key="3">
    <source>
        <dbReference type="Proteomes" id="UP001057375"/>
    </source>
</evidence>
<dbReference type="InterPro" id="IPR048395">
    <property type="entry name" value="Glyco_hydro_31_C"/>
</dbReference>
<feature type="non-terminal residue" evidence="2">
    <location>
        <position position="1"/>
    </location>
</feature>
<dbReference type="PANTHER" id="PTHR22762">
    <property type="entry name" value="ALPHA-GLUCOSIDASE"/>
    <property type="match status" value="1"/>
</dbReference>
<evidence type="ECO:0000259" key="1">
    <source>
        <dbReference type="Pfam" id="PF21365"/>
    </source>
</evidence>